<reference evidence="2 3" key="1">
    <citation type="submission" date="2020-10" db="EMBL/GenBank/DDBJ databases">
        <authorList>
            <person name="Peeters C."/>
        </authorList>
    </citation>
    <scope>NUCLEOTIDE SEQUENCE [LARGE SCALE GENOMIC DNA]</scope>
    <source>
        <strain evidence="2 3">LMG 27952</strain>
    </source>
</reference>
<protein>
    <recommendedName>
        <fullName evidence="4">Surface antigen</fullName>
    </recommendedName>
</protein>
<evidence type="ECO:0000256" key="1">
    <source>
        <dbReference type="SAM" id="SignalP"/>
    </source>
</evidence>
<sequence length="164" mass="17270">MRKFLAVNVLACLLGACATPVVSQQAAYGPYPPDTPPATCRPVTGTAVIDGAPQQISGLACLQPDGTWQIMQSDDTLVYPVAWPDATAYYAGPWYGWWPPVFVGGSFVFVDHFHHFHHMDHVFPGAPHMHPVSGMHGGFHGGHGGVWSGMGHAGGGGMGGGGHR</sequence>
<keyword evidence="3" id="KW-1185">Reference proteome</keyword>
<comment type="caution">
    <text evidence="2">The sequence shown here is derived from an EMBL/GenBank/DDBJ whole genome shotgun (WGS) entry which is preliminary data.</text>
</comment>
<evidence type="ECO:0008006" key="4">
    <source>
        <dbReference type="Google" id="ProtNLM"/>
    </source>
</evidence>
<accession>A0ABM8NK97</accession>
<dbReference type="Proteomes" id="UP000656319">
    <property type="component" value="Unassembled WGS sequence"/>
</dbReference>
<proteinExistence type="predicted"/>
<dbReference type="PROSITE" id="PS51257">
    <property type="entry name" value="PROKAR_LIPOPROTEIN"/>
    <property type="match status" value="1"/>
</dbReference>
<keyword evidence="1" id="KW-0732">Signal</keyword>
<feature type="chain" id="PRO_5045076939" description="Surface antigen" evidence="1">
    <location>
        <begin position="19"/>
        <end position="164"/>
    </location>
</feature>
<dbReference type="RefSeq" id="WP_236596812.1">
    <property type="nucleotide sequence ID" value="NZ_CAJHCQ010000005.1"/>
</dbReference>
<name>A0ABM8NK97_9BURK</name>
<gene>
    <name evidence="2" type="ORF">LMG27952_02378</name>
</gene>
<dbReference type="EMBL" id="CAJHCQ010000005">
    <property type="protein sequence ID" value="CAD6530006.1"/>
    <property type="molecule type" value="Genomic_DNA"/>
</dbReference>
<evidence type="ECO:0000313" key="2">
    <source>
        <dbReference type="EMBL" id="CAD6530006.1"/>
    </source>
</evidence>
<evidence type="ECO:0000313" key="3">
    <source>
        <dbReference type="Proteomes" id="UP000656319"/>
    </source>
</evidence>
<feature type="signal peptide" evidence="1">
    <location>
        <begin position="1"/>
        <end position="18"/>
    </location>
</feature>
<organism evidence="2 3">
    <name type="scientific">Paraburkholderia hiiakae</name>
    <dbReference type="NCBI Taxonomy" id="1081782"/>
    <lineage>
        <taxon>Bacteria</taxon>
        <taxon>Pseudomonadati</taxon>
        <taxon>Pseudomonadota</taxon>
        <taxon>Betaproteobacteria</taxon>
        <taxon>Burkholderiales</taxon>
        <taxon>Burkholderiaceae</taxon>
        <taxon>Paraburkholderia</taxon>
    </lineage>
</organism>